<dbReference type="OrthoDB" id="9788818at2"/>
<dbReference type="EMBL" id="AJAQ01000045">
    <property type="protein sequence ID" value="EOH88681.1"/>
    <property type="molecule type" value="Genomic_DNA"/>
</dbReference>
<feature type="domain" description="PTS EIIB type-4" evidence="8">
    <location>
        <begin position="1"/>
        <end position="158"/>
    </location>
</feature>
<evidence type="ECO:0000256" key="3">
    <source>
        <dbReference type="ARBA" id="ARBA00022490"/>
    </source>
</evidence>
<dbReference type="Proteomes" id="UP000013782">
    <property type="component" value="Unassembled WGS sequence"/>
</dbReference>
<gene>
    <name evidence="9" type="ORF">UAU_04501</name>
</gene>
<dbReference type="RefSeq" id="WP_010759437.1">
    <property type="nucleotide sequence ID" value="NZ_ASWD01000003.1"/>
</dbReference>
<protein>
    <recommendedName>
        <fullName evidence="8">PTS EIIB type-4 domain-containing protein</fullName>
    </recommendedName>
</protein>
<dbReference type="Pfam" id="PF03830">
    <property type="entry name" value="PTSIIB_sorb"/>
    <property type="match status" value="1"/>
</dbReference>
<keyword evidence="3" id="KW-0963">Cytoplasm</keyword>
<dbReference type="PROSITE" id="PS51101">
    <property type="entry name" value="PTS_EIIB_TYPE_4"/>
    <property type="match status" value="1"/>
</dbReference>
<keyword evidence="7" id="KW-0418">Kinase</keyword>
<accession>R2S749</accession>
<comment type="subcellular location">
    <subcellularLocation>
        <location evidence="1">Cytoplasm</location>
    </subcellularLocation>
</comment>
<sequence>MKEIVFTRIDDRLIHGQVMTAWLQLSKASEVVISDDKTAKDSFMTMIMKGSMPAKIGLKVLSTDEAADYLNSEGANGKVFLLVKTPMELEKLTNKGVKIPSVCVGGMGAKAGREVLYRNISANEEERQSLKALAQNGMDVFIQVLSEDTPMKLQEVLK</sequence>
<dbReference type="HOGENOM" id="CLU_116175_0_0_9"/>
<evidence type="ECO:0000256" key="5">
    <source>
        <dbReference type="ARBA" id="ARBA00022679"/>
    </source>
</evidence>
<dbReference type="GO" id="GO:0016301">
    <property type="term" value="F:kinase activity"/>
    <property type="evidence" value="ECO:0007669"/>
    <property type="project" value="UniProtKB-KW"/>
</dbReference>
<evidence type="ECO:0000259" key="8">
    <source>
        <dbReference type="PROSITE" id="PS51101"/>
    </source>
</evidence>
<evidence type="ECO:0000313" key="10">
    <source>
        <dbReference type="Proteomes" id="UP000013782"/>
    </source>
</evidence>
<evidence type="ECO:0000256" key="6">
    <source>
        <dbReference type="ARBA" id="ARBA00022683"/>
    </source>
</evidence>
<evidence type="ECO:0000256" key="2">
    <source>
        <dbReference type="ARBA" id="ARBA00022448"/>
    </source>
</evidence>
<keyword evidence="6" id="KW-0598">Phosphotransferase system</keyword>
<dbReference type="GO" id="GO:0008982">
    <property type="term" value="F:protein-N(PI)-phosphohistidine-sugar phosphotransferase activity"/>
    <property type="evidence" value="ECO:0007669"/>
    <property type="project" value="InterPro"/>
</dbReference>
<keyword evidence="4" id="KW-0762">Sugar transport</keyword>
<dbReference type="AlphaFoldDB" id="R2S749"/>
<dbReference type="PATRIC" id="fig|1158607.3.peg.4484"/>
<reference evidence="9 10" key="1">
    <citation type="submission" date="2013-02" db="EMBL/GenBank/DDBJ databases">
        <title>The Genome Sequence of Enterococcus pallens BAA-351.</title>
        <authorList>
            <consortium name="The Broad Institute Genome Sequencing Platform"/>
            <consortium name="The Broad Institute Genome Sequencing Center for Infectious Disease"/>
            <person name="Earl A.M."/>
            <person name="Gilmore M.S."/>
            <person name="Lebreton F."/>
            <person name="Walker B."/>
            <person name="Young S.K."/>
            <person name="Zeng Q."/>
            <person name="Gargeya S."/>
            <person name="Fitzgerald M."/>
            <person name="Haas B."/>
            <person name="Abouelleil A."/>
            <person name="Alvarado L."/>
            <person name="Arachchi H.M."/>
            <person name="Berlin A.M."/>
            <person name="Chapman S.B."/>
            <person name="Dewar J."/>
            <person name="Goldberg J."/>
            <person name="Griggs A."/>
            <person name="Gujja S."/>
            <person name="Hansen M."/>
            <person name="Howarth C."/>
            <person name="Imamovic A."/>
            <person name="Larimer J."/>
            <person name="McCowan C."/>
            <person name="Murphy C."/>
            <person name="Neiman D."/>
            <person name="Pearson M."/>
            <person name="Priest M."/>
            <person name="Roberts A."/>
            <person name="Saif S."/>
            <person name="Shea T."/>
            <person name="Sisk P."/>
            <person name="Sykes S."/>
            <person name="Wortman J."/>
            <person name="Nusbaum C."/>
            <person name="Birren B."/>
        </authorList>
    </citation>
    <scope>NUCLEOTIDE SEQUENCE [LARGE SCALE GENOMIC DNA]</scope>
    <source>
        <strain evidence="9 10">ATCC BAA-351</strain>
    </source>
</reference>
<evidence type="ECO:0000256" key="4">
    <source>
        <dbReference type="ARBA" id="ARBA00022597"/>
    </source>
</evidence>
<keyword evidence="2" id="KW-0813">Transport</keyword>
<name>R2S749_9ENTE</name>
<dbReference type="SUPFAM" id="SSF52728">
    <property type="entry name" value="PTS IIb component"/>
    <property type="match status" value="1"/>
</dbReference>
<dbReference type="GO" id="GO:0005737">
    <property type="term" value="C:cytoplasm"/>
    <property type="evidence" value="ECO:0007669"/>
    <property type="project" value="UniProtKB-SubCell"/>
</dbReference>
<dbReference type="Gene3D" id="3.40.35.10">
    <property type="entry name" value="Phosphotransferase system, sorbose subfamily IIB component"/>
    <property type="match status" value="1"/>
</dbReference>
<dbReference type="InterPro" id="IPR004720">
    <property type="entry name" value="PTS_IIB_sorbose-sp"/>
</dbReference>
<evidence type="ECO:0000256" key="7">
    <source>
        <dbReference type="ARBA" id="ARBA00022777"/>
    </source>
</evidence>
<dbReference type="GO" id="GO:0009401">
    <property type="term" value="P:phosphoenolpyruvate-dependent sugar phosphotransferase system"/>
    <property type="evidence" value="ECO:0007669"/>
    <property type="project" value="UniProtKB-KW"/>
</dbReference>
<comment type="caution">
    <text evidence="9">The sequence shown here is derived from an EMBL/GenBank/DDBJ whole genome shotgun (WGS) entry which is preliminary data.</text>
</comment>
<evidence type="ECO:0000313" key="9">
    <source>
        <dbReference type="EMBL" id="EOH88681.1"/>
    </source>
</evidence>
<dbReference type="InterPro" id="IPR036667">
    <property type="entry name" value="PTS_IIB_sorbose-sp_sf"/>
</dbReference>
<keyword evidence="10" id="KW-1185">Reference proteome</keyword>
<evidence type="ECO:0000256" key="1">
    <source>
        <dbReference type="ARBA" id="ARBA00004496"/>
    </source>
</evidence>
<proteinExistence type="predicted"/>
<keyword evidence="5" id="KW-0808">Transferase</keyword>
<organism evidence="9 10">
    <name type="scientific">Enterococcus pallens ATCC BAA-351</name>
    <dbReference type="NCBI Taxonomy" id="1158607"/>
    <lineage>
        <taxon>Bacteria</taxon>
        <taxon>Bacillati</taxon>
        <taxon>Bacillota</taxon>
        <taxon>Bacilli</taxon>
        <taxon>Lactobacillales</taxon>
        <taxon>Enterococcaceae</taxon>
        <taxon>Enterococcus</taxon>
    </lineage>
</organism>
<dbReference type="STRING" id="160454.RV10_GL000336"/>
<dbReference type="eggNOG" id="COG3444">
    <property type="taxonomic scope" value="Bacteria"/>
</dbReference>